<name>A0ABN7WMW7_GIGMA</name>
<comment type="caution">
    <text evidence="1">The sequence shown here is derived from an EMBL/GenBank/DDBJ whole genome shotgun (WGS) entry which is preliminary data.</text>
</comment>
<feature type="non-terminal residue" evidence="1">
    <location>
        <position position="187"/>
    </location>
</feature>
<evidence type="ECO:0000313" key="2">
    <source>
        <dbReference type="Proteomes" id="UP000789901"/>
    </source>
</evidence>
<organism evidence="1 2">
    <name type="scientific">Gigaspora margarita</name>
    <dbReference type="NCBI Taxonomy" id="4874"/>
    <lineage>
        <taxon>Eukaryota</taxon>
        <taxon>Fungi</taxon>
        <taxon>Fungi incertae sedis</taxon>
        <taxon>Mucoromycota</taxon>
        <taxon>Glomeromycotina</taxon>
        <taxon>Glomeromycetes</taxon>
        <taxon>Diversisporales</taxon>
        <taxon>Gigasporaceae</taxon>
        <taxon>Gigaspora</taxon>
    </lineage>
</organism>
<gene>
    <name evidence="1" type="ORF">GMARGA_LOCUS32757</name>
</gene>
<sequence length="187" mass="22827">MFKFHLEKIEKLNKKDRKHYQKSVSEWYEHLETKRNQDLKYAKFKDIQTIVQYWRLAITNDFWKLVKQLYKTDEQIPKIDDPQLYDRFLHIINLILLYCRKLKLSQDNNVIQKYKQLKIAINESSDSNKFVIDHSVKFSKYKFAPQLYEKHSELIFSLIKLEKYYISISQQVSKKQKNIDKNNNNTL</sequence>
<evidence type="ECO:0000313" key="1">
    <source>
        <dbReference type="EMBL" id="CAG8835841.1"/>
    </source>
</evidence>
<dbReference type="Proteomes" id="UP000789901">
    <property type="component" value="Unassembled WGS sequence"/>
</dbReference>
<proteinExistence type="predicted"/>
<keyword evidence="2" id="KW-1185">Reference proteome</keyword>
<reference evidence="1 2" key="1">
    <citation type="submission" date="2021-06" db="EMBL/GenBank/DDBJ databases">
        <authorList>
            <person name="Kallberg Y."/>
            <person name="Tangrot J."/>
            <person name="Rosling A."/>
        </authorList>
    </citation>
    <scope>NUCLEOTIDE SEQUENCE [LARGE SCALE GENOMIC DNA]</scope>
    <source>
        <strain evidence="1 2">120-4 pot B 10/14</strain>
    </source>
</reference>
<accession>A0ABN7WMW7</accession>
<dbReference type="EMBL" id="CAJVQB010052273">
    <property type="protein sequence ID" value="CAG8835841.1"/>
    <property type="molecule type" value="Genomic_DNA"/>
</dbReference>
<protein>
    <submittedName>
        <fullName evidence="1">27651_t:CDS:1</fullName>
    </submittedName>
</protein>